<organism evidence="1 2">
    <name type="scientific">Rosistilla oblonga</name>
    <dbReference type="NCBI Taxonomy" id="2527990"/>
    <lineage>
        <taxon>Bacteria</taxon>
        <taxon>Pseudomonadati</taxon>
        <taxon>Planctomycetota</taxon>
        <taxon>Planctomycetia</taxon>
        <taxon>Pirellulales</taxon>
        <taxon>Pirellulaceae</taxon>
        <taxon>Rosistilla</taxon>
    </lineage>
</organism>
<sequence length="46" mass="5405">MTKRRGFTSRTPLPEHRFARSTLPYKLRLGRVKCSDHCTGVKSDWK</sequence>
<proteinExistence type="predicted"/>
<evidence type="ECO:0000313" key="1">
    <source>
        <dbReference type="EMBL" id="QDV54864.1"/>
    </source>
</evidence>
<evidence type="ECO:0000313" key="2">
    <source>
        <dbReference type="Proteomes" id="UP000316770"/>
    </source>
</evidence>
<reference evidence="1 2" key="1">
    <citation type="submission" date="2019-02" db="EMBL/GenBank/DDBJ databases">
        <title>Deep-cultivation of Planctomycetes and their phenomic and genomic characterization uncovers novel biology.</title>
        <authorList>
            <person name="Wiegand S."/>
            <person name="Jogler M."/>
            <person name="Boedeker C."/>
            <person name="Pinto D."/>
            <person name="Vollmers J."/>
            <person name="Rivas-Marin E."/>
            <person name="Kohn T."/>
            <person name="Peeters S.H."/>
            <person name="Heuer A."/>
            <person name="Rast P."/>
            <person name="Oberbeckmann S."/>
            <person name="Bunk B."/>
            <person name="Jeske O."/>
            <person name="Meyerdierks A."/>
            <person name="Storesund J.E."/>
            <person name="Kallscheuer N."/>
            <person name="Luecker S."/>
            <person name="Lage O.M."/>
            <person name="Pohl T."/>
            <person name="Merkel B.J."/>
            <person name="Hornburger P."/>
            <person name="Mueller R.-W."/>
            <person name="Bruemmer F."/>
            <person name="Labrenz M."/>
            <person name="Spormann A.M."/>
            <person name="Op den Camp H."/>
            <person name="Overmann J."/>
            <person name="Amann R."/>
            <person name="Jetten M.S.M."/>
            <person name="Mascher T."/>
            <person name="Medema M.H."/>
            <person name="Devos D.P."/>
            <person name="Kaster A.-K."/>
            <person name="Ovreas L."/>
            <person name="Rohde M."/>
            <person name="Galperin M.Y."/>
            <person name="Jogler C."/>
        </authorList>
    </citation>
    <scope>NUCLEOTIDE SEQUENCE [LARGE SCALE GENOMIC DNA]</scope>
    <source>
        <strain evidence="1 2">Mal33</strain>
    </source>
</reference>
<protein>
    <submittedName>
        <fullName evidence="1">Uncharacterized protein</fullName>
    </submittedName>
</protein>
<dbReference type="AlphaFoldDB" id="A0A518IP74"/>
<name>A0A518IP74_9BACT</name>
<accession>A0A518IP74</accession>
<gene>
    <name evidence="1" type="ORF">Mal33_08290</name>
</gene>
<keyword evidence="2" id="KW-1185">Reference proteome</keyword>
<dbReference type="EMBL" id="CP036318">
    <property type="protein sequence ID" value="QDV54864.1"/>
    <property type="molecule type" value="Genomic_DNA"/>
</dbReference>
<dbReference type="Proteomes" id="UP000316770">
    <property type="component" value="Chromosome"/>
</dbReference>